<dbReference type="OrthoDB" id="796479at2"/>
<dbReference type="EMBL" id="PVTE01000009">
    <property type="protein sequence ID" value="PRY38401.1"/>
    <property type="molecule type" value="Genomic_DNA"/>
</dbReference>
<reference evidence="1 2" key="1">
    <citation type="submission" date="2018-03" db="EMBL/GenBank/DDBJ databases">
        <title>Genomic Encyclopedia of Archaeal and Bacterial Type Strains, Phase II (KMG-II): from individual species to whole genera.</title>
        <authorList>
            <person name="Goeker M."/>
        </authorList>
    </citation>
    <scope>NUCLEOTIDE SEQUENCE [LARGE SCALE GENOMIC DNA]</scope>
    <source>
        <strain evidence="1 2">DSM 28354</strain>
    </source>
</reference>
<keyword evidence="2" id="KW-1185">Reference proteome</keyword>
<comment type="caution">
    <text evidence="1">The sequence shown here is derived from an EMBL/GenBank/DDBJ whole genome shotgun (WGS) entry which is preliminary data.</text>
</comment>
<dbReference type="Proteomes" id="UP000238375">
    <property type="component" value="Unassembled WGS sequence"/>
</dbReference>
<dbReference type="AlphaFoldDB" id="A0A2T0SY96"/>
<gene>
    <name evidence="1" type="ORF">CLV58_109128</name>
</gene>
<protein>
    <submittedName>
        <fullName evidence="1">Uncharacterized protein</fullName>
    </submittedName>
</protein>
<proteinExistence type="predicted"/>
<accession>A0A2T0SY96</accession>
<evidence type="ECO:0000313" key="2">
    <source>
        <dbReference type="Proteomes" id="UP000238375"/>
    </source>
</evidence>
<sequence length="183" mass="20640">MANPFKPGDKVICIDAKSPSNCSEPLTKLVEGKEYQVDQITNNGYSNKANDFITLIGDTDINTWNFRYTRFKLVKPMNKPFVSALIDDDQLPEAVKYKAGIFIPAEPGGNMIVQQYRSVETLLSEGLGSRWGGRNQKDTYRYKMSRAIFDTPEEAKAYGKAELQRVFGKPEPESTNVIEFVNL</sequence>
<evidence type="ECO:0000313" key="1">
    <source>
        <dbReference type="EMBL" id="PRY38401.1"/>
    </source>
</evidence>
<organism evidence="1 2">
    <name type="scientific">Spirosoma oryzae</name>
    <dbReference type="NCBI Taxonomy" id="1469603"/>
    <lineage>
        <taxon>Bacteria</taxon>
        <taxon>Pseudomonadati</taxon>
        <taxon>Bacteroidota</taxon>
        <taxon>Cytophagia</taxon>
        <taxon>Cytophagales</taxon>
        <taxon>Cytophagaceae</taxon>
        <taxon>Spirosoma</taxon>
    </lineage>
</organism>
<name>A0A2T0SY96_9BACT</name>
<dbReference type="RefSeq" id="WP_106138132.1">
    <property type="nucleotide sequence ID" value="NZ_PVTE01000009.1"/>
</dbReference>